<feature type="region of interest" description="Disordered" evidence="1">
    <location>
        <begin position="159"/>
        <end position="197"/>
    </location>
</feature>
<feature type="transmembrane region" description="Helical" evidence="2">
    <location>
        <begin position="24"/>
        <end position="42"/>
    </location>
</feature>
<accession>A0A8H6X4L5</accession>
<evidence type="ECO:0000313" key="4">
    <source>
        <dbReference type="Proteomes" id="UP000620124"/>
    </source>
</evidence>
<keyword evidence="2" id="KW-1133">Transmembrane helix</keyword>
<proteinExistence type="predicted"/>
<dbReference type="AlphaFoldDB" id="A0A8H6X4L5"/>
<keyword evidence="2" id="KW-0812">Transmembrane</keyword>
<dbReference type="Proteomes" id="UP000620124">
    <property type="component" value="Unassembled WGS sequence"/>
</dbReference>
<gene>
    <name evidence="3" type="ORF">MVEN_02319900</name>
</gene>
<evidence type="ECO:0000313" key="3">
    <source>
        <dbReference type="EMBL" id="KAF7334139.1"/>
    </source>
</evidence>
<keyword evidence="4" id="KW-1185">Reference proteome</keyword>
<reference evidence="3" key="1">
    <citation type="submission" date="2020-05" db="EMBL/GenBank/DDBJ databases">
        <title>Mycena genomes resolve the evolution of fungal bioluminescence.</title>
        <authorList>
            <person name="Tsai I.J."/>
        </authorList>
    </citation>
    <scope>NUCLEOTIDE SEQUENCE</scope>
    <source>
        <strain evidence="3">CCC161011</strain>
    </source>
</reference>
<protein>
    <submittedName>
        <fullName evidence="3">Uncharacterized protein</fullName>
    </submittedName>
</protein>
<evidence type="ECO:0000256" key="2">
    <source>
        <dbReference type="SAM" id="Phobius"/>
    </source>
</evidence>
<sequence>MSIEAGCTVATTRDVPKRNALSKLILSLIRSIAIIAASLQVAQRYKSHRSTHMRAPTVRPHILQPQALPSSMSSSPQQRHHGRLSIDDLLIPTRRAADCKNPGSLTVRLRDHPLPDHSDSPMNSTSAALLVGTPRDRRRSLGRKWHGDISSSLIPEMLTTGHVDPESPTCRSRMKSTPTARLVGTQQRRHPSLGGPVSMPANAIDHESRSTAVYQGRHPFQILAARKEAEHISVLMQWNRAIPGTTDKVTIIRRSNDRNLPQHYREHRRPICVVDMNHMASHSRDARMAAFSAAIDHVEARLTFPDRLE</sequence>
<comment type="caution">
    <text evidence="3">The sequence shown here is derived from an EMBL/GenBank/DDBJ whole genome shotgun (WGS) entry which is preliminary data.</text>
</comment>
<keyword evidence="2" id="KW-0472">Membrane</keyword>
<evidence type="ECO:0000256" key="1">
    <source>
        <dbReference type="SAM" id="MobiDB-lite"/>
    </source>
</evidence>
<dbReference type="EMBL" id="JACAZI010000027">
    <property type="protein sequence ID" value="KAF7334139.1"/>
    <property type="molecule type" value="Genomic_DNA"/>
</dbReference>
<name>A0A8H6X4L5_9AGAR</name>
<organism evidence="3 4">
    <name type="scientific">Mycena venus</name>
    <dbReference type="NCBI Taxonomy" id="2733690"/>
    <lineage>
        <taxon>Eukaryota</taxon>
        <taxon>Fungi</taxon>
        <taxon>Dikarya</taxon>
        <taxon>Basidiomycota</taxon>
        <taxon>Agaricomycotina</taxon>
        <taxon>Agaricomycetes</taxon>
        <taxon>Agaricomycetidae</taxon>
        <taxon>Agaricales</taxon>
        <taxon>Marasmiineae</taxon>
        <taxon>Mycenaceae</taxon>
        <taxon>Mycena</taxon>
    </lineage>
</organism>